<evidence type="ECO:0000313" key="2">
    <source>
        <dbReference type="Proteomes" id="UP000550508"/>
    </source>
</evidence>
<comment type="caution">
    <text evidence="1">The sequence shown here is derived from an EMBL/GenBank/DDBJ whole genome shotgun (WGS) entry which is preliminary data.</text>
</comment>
<proteinExistence type="predicted"/>
<keyword evidence="2" id="KW-1185">Reference proteome</keyword>
<gene>
    <name evidence="1" type="ORF">HQ945_08555</name>
</gene>
<dbReference type="Proteomes" id="UP000550508">
    <property type="component" value="Unassembled WGS sequence"/>
</dbReference>
<sequence length="97" mass="10755">MPKGIVGEKIVRFWRWNGDGDAPQFTHWTNRGTIKIRAKTPGISSEVLFNGLLLGIDDILPIIPAENLHRGNYDKDAGFKISEIVPAALDEWNDLGG</sequence>
<dbReference type="RefSeq" id="WP_174207960.1">
    <property type="nucleotide sequence ID" value="NZ_JABUMX010000002.1"/>
</dbReference>
<protein>
    <submittedName>
        <fullName evidence="1">Uncharacterized protein</fullName>
    </submittedName>
</protein>
<organism evidence="1 2">
    <name type="scientific">Phyllobacterium pellucidum</name>
    <dbReference type="NCBI Taxonomy" id="2740464"/>
    <lineage>
        <taxon>Bacteria</taxon>
        <taxon>Pseudomonadati</taxon>
        <taxon>Pseudomonadota</taxon>
        <taxon>Alphaproteobacteria</taxon>
        <taxon>Hyphomicrobiales</taxon>
        <taxon>Phyllobacteriaceae</taxon>
        <taxon>Phyllobacterium</taxon>
    </lineage>
</organism>
<dbReference type="AlphaFoldDB" id="A0A849VMD5"/>
<evidence type="ECO:0000313" key="1">
    <source>
        <dbReference type="EMBL" id="NTS31305.1"/>
    </source>
</evidence>
<reference evidence="1 2" key="1">
    <citation type="submission" date="2020-05" db="EMBL/GenBank/DDBJ databases">
        <authorList>
            <person name="Kim M.K."/>
        </authorList>
    </citation>
    <scope>NUCLEOTIDE SEQUENCE [LARGE SCALE GENOMIC DNA]</scope>
    <source>
        <strain evidence="1 2">BT25</strain>
    </source>
</reference>
<accession>A0A849VMD5</accession>
<name>A0A849VMD5_9HYPH</name>
<dbReference type="EMBL" id="JABUMX010000002">
    <property type="protein sequence ID" value="NTS31305.1"/>
    <property type="molecule type" value="Genomic_DNA"/>
</dbReference>